<dbReference type="EMBL" id="BHYK01000016">
    <property type="protein sequence ID" value="GCD11282.1"/>
    <property type="molecule type" value="Genomic_DNA"/>
</dbReference>
<evidence type="ECO:0000313" key="5">
    <source>
        <dbReference type="EMBL" id="GCD11282.1"/>
    </source>
</evidence>
<organism evidence="5 6">
    <name type="scientific">Clostridium tagluense</name>
    <dbReference type="NCBI Taxonomy" id="360422"/>
    <lineage>
        <taxon>Bacteria</taxon>
        <taxon>Bacillati</taxon>
        <taxon>Bacillota</taxon>
        <taxon>Clostridia</taxon>
        <taxon>Eubacteriales</taxon>
        <taxon>Clostridiaceae</taxon>
        <taxon>Clostridium</taxon>
    </lineage>
</organism>
<dbReference type="Proteomes" id="UP000287872">
    <property type="component" value="Unassembled WGS sequence"/>
</dbReference>
<sequence length="170" mass="19941">MYTAEDILIGRERRIEFQERLVERYKMPILVIRVNYPGINKDNHFSKEITVIIERIISEMFSYSIQYKIMTTTAEGPLVIMSINKRARDIKALTLDIEDKHLLGRCVDIDVYDEKGIGISRKDFGLGMRKCYICDDVAHNCVRSKKHSKKEVEGFIKSKFAEYMEKFYGK</sequence>
<dbReference type="GO" id="GO:0050519">
    <property type="term" value="F:holo-citrate lyase synthase activity"/>
    <property type="evidence" value="ECO:0007669"/>
    <property type="project" value="UniProtKB-EC"/>
</dbReference>
<dbReference type="NCBIfam" id="TIGR03124">
    <property type="entry name" value="citrate_citX"/>
    <property type="match status" value="1"/>
</dbReference>
<dbReference type="EC" id="2.7.7.61" evidence="1"/>
<dbReference type="OrthoDB" id="3196716at2"/>
<keyword evidence="6" id="KW-1185">Reference proteome</keyword>
<keyword evidence="3" id="KW-0548">Nucleotidyltransferase</keyword>
<comment type="caution">
    <text evidence="5">The sequence shown here is derived from an EMBL/GenBank/DDBJ whole genome shotgun (WGS) entry which is preliminary data.</text>
</comment>
<dbReference type="Pfam" id="PF03802">
    <property type="entry name" value="CitX"/>
    <property type="match status" value="1"/>
</dbReference>
<gene>
    <name evidence="5" type="ORF">Ctaglu_29050</name>
</gene>
<evidence type="ECO:0000313" key="6">
    <source>
        <dbReference type="Proteomes" id="UP000287872"/>
    </source>
</evidence>
<comment type="catalytic activity">
    <reaction evidence="4">
        <text>apo-[citrate lyase ACP] + 2'-(5''-triphospho-alpha-D-ribosyl)-3'-dephospho-CoA = holo-[citrate lyase ACP] + diphosphate</text>
        <dbReference type="Rhea" id="RHEA:16333"/>
        <dbReference type="Rhea" id="RHEA-COMP:10157"/>
        <dbReference type="Rhea" id="RHEA-COMP:10158"/>
        <dbReference type="ChEBI" id="CHEBI:29999"/>
        <dbReference type="ChEBI" id="CHEBI:33019"/>
        <dbReference type="ChEBI" id="CHEBI:61378"/>
        <dbReference type="ChEBI" id="CHEBI:82683"/>
        <dbReference type="EC" id="2.7.7.61"/>
    </reaction>
</comment>
<evidence type="ECO:0000256" key="4">
    <source>
        <dbReference type="ARBA" id="ARBA00048574"/>
    </source>
</evidence>
<accession>A0A401UP21</accession>
<dbReference type="AlphaFoldDB" id="A0A401UP21"/>
<name>A0A401UP21_9CLOT</name>
<dbReference type="RefSeq" id="WP_125002952.1">
    <property type="nucleotide sequence ID" value="NZ_BHYK01000016.1"/>
</dbReference>
<protein>
    <recommendedName>
        <fullName evidence="1">citrate lyase holo-[acyl-carrier protein] synthase</fullName>
        <ecNumber evidence="1">2.7.7.61</ecNumber>
    </recommendedName>
</protein>
<evidence type="ECO:0000256" key="2">
    <source>
        <dbReference type="ARBA" id="ARBA00022679"/>
    </source>
</evidence>
<evidence type="ECO:0000256" key="3">
    <source>
        <dbReference type="ARBA" id="ARBA00022695"/>
    </source>
</evidence>
<reference evidence="5 6" key="1">
    <citation type="submission" date="2018-11" db="EMBL/GenBank/DDBJ databases">
        <title>Genome sequencing and assembly of Clostridium tagluense strain A121.</title>
        <authorList>
            <person name="Murakami T."/>
            <person name="Segawa T."/>
            <person name="Shcherbakova V.A."/>
            <person name="Mori H."/>
            <person name="Yoshimura Y."/>
        </authorList>
    </citation>
    <scope>NUCLEOTIDE SEQUENCE [LARGE SCALE GENOMIC DNA]</scope>
    <source>
        <strain evidence="5 6">A121</strain>
    </source>
</reference>
<dbReference type="InterPro" id="IPR005551">
    <property type="entry name" value="CitX"/>
</dbReference>
<proteinExistence type="predicted"/>
<evidence type="ECO:0000256" key="1">
    <source>
        <dbReference type="ARBA" id="ARBA00012524"/>
    </source>
</evidence>
<dbReference type="GO" id="GO:0051191">
    <property type="term" value="P:prosthetic group biosynthetic process"/>
    <property type="evidence" value="ECO:0007669"/>
    <property type="project" value="InterPro"/>
</dbReference>
<keyword evidence="2" id="KW-0808">Transferase</keyword>